<dbReference type="Proteomes" id="UP001142055">
    <property type="component" value="Chromosome 2"/>
</dbReference>
<dbReference type="AlphaFoldDB" id="A0A9Q0M7R5"/>
<comment type="caution">
    <text evidence="2">The sequence shown here is derived from an EMBL/GenBank/DDBJ whole genome shotgun (WGS) entry which is preliminary data.</text>
</comment>
<dbReference type="EMBL" id="JAPWDV010000002">
    <property type="protein sequence ID" value="KAJ6220424.1"/>
    <property type="molecule type" value="Genomic_DNA"/>
</dbReference>
<name>A0A9Q0M7R5_BLOTA</name>
<evidence type="ECO:0000313" key="3">
    <source>
        <dbReference type="Proteomes" id="UP001142055"/>
    </source>
</evidence>
<keyword evidence="1" id="KW-0472">Membrane</keyword>
<protein>
    <submittedName>
        <fullName evidence="2">Uncharacterized protein</fullName>
    </submittedName>
</protein>
<keyword evidence="1" id="KW-0812">Transmembrane</keyword>
<keyword evidence="1" id="KW-1133">Transmembrane helix</keyword>
<feature type="transmembrane region" description="Helical" evidence="1">
    <location>
        <begin position="88"/>
        <end position="108"/>
    </location>
</feature>
<organism evidence="2 3">
    <name type="scientific">Blomia tropicalis</name>
    <name type="common">Mite</name>
    <dbReference type="NCBI Taxonomy" id="40697"/>
    <lineage>
        <taxon>Eukaryota</taxon>
        <taxon>Metazoa</taxon>
        <taxon>Ecdysozoa</taxon>
        <taxon>Arthropoda</taxon>
        <taxon>Chelicerata</taxon>
        <taxon>Arachnida</taxon>
        <taxon>Acari</taxon>
        <taxon>Acariformes</taxon>
        <taxon>Sarcoptiformes</taxon>
        <taxon>Astigmata</taxon>
        <taxon>Glycyphagoidea</taxon>
        <taxon>Echimyopodidae</taxon>
        <taxon>Blomia</taxon>
    </lineage>
</organism>
<evidence type="ECO:0000313" key="2">
    <source>
        <dbReference type="EMBL" id="KAJ6220424.1"/>
    </source>
</evidence>
<accession>A0A9Q0M7R5</accession>
<proteinExistence type="predicted"/>
<feature type="transmembrane region" description="Helical" evidence="1">
    <location>
        <begin position="6"/>
        <end position="25"/>
    </location>
</feature>
<evidence type="ECO:0000256" key="1">
    <source>
        <dbReference type="SAM" id="Phobius"/>
    </source>
</evidence>
<sequence length="205" mass="23603">MTVKCYYNVLAGLYSTNCFAMVYGNRFKKLCQQLKMVSKSLYCIKAHPDKIHKKKRTFLSIIDRSQVNSIIGMHTTNLKFIIHLDKRVFSVDIMAMLVFNLPFNIYLMTNIMSGKVPHSLPISIALVQLMVCIAMAYLSINLNRRIHQQGKYWPAIQFNMENVSLNLKTKIQIMNEEFNSQFNESRLGLTNGLSVVMNSHTTLKV</sequence>
<feature type="transmembrane region" description="Helical" evidence="1">
    <location>
        <begin position="120"/>
        <end position="140"/>
    </location>
</feature>
<keyword evidence="3" id="KW-1185">Reference proteome</keyword>
<gene>
    <name evidence="2" type="ORF">RDWZM_006236</name>
</gene>
<reference evidence="2" key="1">
    <citation type="submission" date="2022-12" db="EMBL/GenBank/DDBJ databases">
        <title>Genome assemblies of Blomia tropicalis.</title>
        <authorList>
            <person name="Cui Y."/>
        </authorList>
    </citation>
    <scope>NUCLEOTIDE SEQUENCE</scope>
    <source>
        <tissue evidence="2">Adult mites</tissue>
    </source>
</reference>